<accession>A0AAV5TRW6</accession>
<evidence type="ECO:0000313" key="1">
    <source>
        <dbReference type="EMBL" id="GMS96699.1"/>
    </source>
</evidence>
<protein>
    <recommendedName>
        <fullName evidence="3">F-box domain-containing protein</fullName>
    </recommendedName>
</protein>
<dbReference type="AlphaFoldDB" id="A0AAV5TRW6"/>
<evidence type="ECO:0000313" key="2">
    <source>
        <dbReference type="Proteomes" id="UP001432027"/>
    </source>
</evidence>
<proteinExistence type="predicted"/>
<dbReference type="Proteomes" id="UP001432027">
    <property type="component" value="Unassembled WGS sequence"/>
</dbReference>
<keyword evidence="2" id="KW-1185">Reference proteome</keyword>
<reference evidence="1" key="1">
    <citation type="submission" date="2023-10" db="EMBL/GenBank/DDBJ databases">
        <title>Genome assembly of Pristionchus species.</title>
        <authorList>
            <person name="Yoshida K."/>
            <person name="Sommer R.J."/>
        </authorList>
    </citation>
    <scope>NUCLEOTIDE SEQUENCE</scope>
    <source>
        <strain evidence="1">RS0144</strain>
    </source>
</reference>
<dbReference type="EMBL" id="BTSX01000004">
    <property type="protein sequence ID" value="GMS96699.1"/>
    <property type="molecule type" value="Genomic_DNA"/>
</dbReference>
<organism evidence="1 2">
    <name type="scientific">Pristionchus entomophagus</name>
    <dbReference type="NCBI Taxonomy" id="358040"/>
    <lineage>
        <taxon>Eukaryota</taxon>
        <taxon>Metazoa</taxon>
        <taxon>Ecdysozoa</taxon>
        <taxon>Nematoda</taxon>
        <taxon>Chromadorea</taxon>
        <taxon>Rhabditida</taxon>
        <taxon>Rhabditina</taxon>
        <taxon>Diplogasteromorpha</taxon>
        <taxon>Diplogasteroidea</taxon>
        <taxon>Neodiplogasteridae</taxon>
        <taxon>Pristionchus</taxon>
    </lineage>
</organism>
<comment type="caution">
    <text evidence="1">The sequence shown here is derived from an EMBL/GenBank/DDBJ whole genome shotgun (WGS) entry which is preliminary data.</text>
</comment>
<name>A0AAV5TRW6_9BILA</name>
<gene>
    <name evidence="1" type="ORF">PENTCL1PPCAC_18874</name>
</gene>
<sequence>ATLPLKNKRHLFGLALFEQLPCELAWKIIEKVPEEVYQLRLTSQTLKARVDEYSLQATTIPLVESLEVCVLYEKKAMEICLTIPKCYTELFELRMKLRKSEFDWSKRINRKLLGTENLYQINYEDEELMDFVRECTGKKVGTAEINYNYVWNESKISRVLDRFEFRNLRVKIGTITDGLVDHLLKIVKAYNVDSCSVETDNNAASNLVVFLIDLSSRVLSMRIVQPPQYLRRSSRLLFGIHDAQWAPIILDMFSRKLDKLQIENMHFLDYLSDTDQQSLKETLPLRGKKVWFEATCNADENSEEIMTNEHSIFSKFQTYIFNFSVFSVKRDGGPFSTLNIKHTSREQELFEDY</sequence>
<feature type="non-terminal residue" evidence="1">
    <location>
        <position position="1"/>
    </location>
</feature>
<evidence type="ECO:0008006" key="3">
    <source>
        <dbReference type="Google" id="ProtNLM"/>
    </source>
</evidence>